<dbReference type="GO" id="GO:0004722">
    <property type="term" value="F:protein serine/threonine phosphatase activity"/>
    <property type="evidence" value="ECO:0007669"/>
    <property type="project" value="UniProtKB-EC"/>
</dbReference>
<keyword evidence="2" id="KW-0378">Hydrolase</keyword>
<dbReference type="Pfam" id="PF07228">
    <property type="entry name" value="SpoIIE"/>
    <property type="match status" value="1"/>
</dbReference>
<comment type="caution">
    <text evidence="2">The sequence shown here is derived from an EMBL/GenBank/DDBJ whole genome shotgun (WGS) entry which is preliminary data.</text>
</comment>
<evidence type="ECO:0000313" key="2">
    <source>
        <dbReference type="EMBL" id="MPM76244.1"/>
    </source>
</evidence>
<accession>A0A645CH70</accession>
<evidence type="ECO:0000259" key="1">
    <source>
        <dbReference type="SMART" id="SM00331"/>
    </source>
</evidence>
<dbReference type="InterPro" id="IPR001932">
    <property type="entry name" value="PPM-type_phosphatase-like_dom"/>
</dbReference>
<organism evidence="2">
    <name type="scientific">bioreactor metagenome</name>
    <dbReference type="NCBI Taxonomy" id="1076179"/>
    <lineage>
        <taxon>unclassified sequences</taxon>
        <taxon>metagenomes</taxon>
        <taxon>ecological metagenomes</taxon>
    </lineage>
</organism>
<dbReference type="SMART" id="SM00331">
    <property type="entry name" value="PP2C_SIG"/>
    <property type="match status" value="1"/>
</dbReference>
<sequence length="238" mass="25573">MEINIAVAKINKYSVSESGDTLEIVERPNGGVSVVLCDGQTSGKGAKVISTMVVRKVISLLAEGVRDGAAARAASDYLFTERSGKVTACLDILSIDLQTLTLVVTRNNPTPIFIARKEKVECIGGDSVAIGTSRNIRPSITEFPLEADITVVIYTDGIHTAGDRTGDSFDICTLLNGMLEDENPTPQAIADTILAQAMRLDQNRPADDMSVVVLRTTSAESDQIRRMTVHLPVPPIYI</sequence>
<dbReference type="InterPro" id="IPR039248">
    <property type="entry name" value="Ptase_RsbX"/>
</dbReference>
<dbReference type="PANTHER" id="PTHR35801:SF1">
    <property type="entry name" value="PHOSPHOSERINE PHOSPHATASE RSBX"/>
    <property type="match status" value="1"/>
</dbReference>
<gene>
    <name evidence="2" type="primary">spoIIE_7</name>
    <name evidence="2" type="ORF">SDC9_123241</name>
</gene>
<dbReference type="InterPro" id="IPR036457">
    <property type="entry name" value="PPM-type-like_dom_sf"/>
</dbReference>
<proteinExistence type="predicted"/>
<reference evidence="2" key="1">
    <citation type="submission" date="2019-08" db="EMBL/GenBank/DDBJ databases">
        <authorList>
            <person name="Kucharzyk K."/>
            <person name="Murdoch R.W."/>
            <person name="Higgins S."/>
            <person name="Loffler F."/>
        </authorList>
    </citation>
    <scope>NUCLEOTIDE SEQUENCE</scope>
</reference>
<dbReference type="SUPFAM" id="SSF81606">
    <property type="entry name" value="PP2C-like"/>
    <property type="match status" value="1"/>
</dbReference>
<name>A0A645CH70_9ZZZZ</name>
<feature type="domain" description="PPM-type phosphatase" evidence="1">
    <location>
        <begin position="2"/>
        <end position="216"/>
    </location>
</feature>
<dbReference type="AlphaFoldDB" id="A0A645CH70"/>
<dbReference type="Gene3D" id="3.60.40.10">
    <property type="entry name" value="PPM-type phosphatase domain"/>
    <property type="match status" value="1"/>
</dbReference>
<dbReference type="EMBL" id="VSSQ01027154">
    <property type="protein sequence ID" value="MPM76244.1"/>
    <property type="molecule type" value="Genomic_DNA"/>
</dbReference>
<dbReference type="EC" id="3.1.3.16" evidence="2"/>
<dbReference type="PANTHER" id="PTHR35801">
    <property type="entry name" value="PHOSPHOSERINE PHOSPHATASE RSBX"/>
    <property type="match status" value="1"/>
</dbReference>
<protein>
    <submittedName>
        <fullName evidence="2">Stage II sporulation protein E</fullName>
        <ecNumber evidence="2">3.1.3.16</ecNumber>
    </submittedName>
</protein>